<dbReference type="InterPro" id="IPR057204">
    <property type="entry name" value="DUF7882"/>
</dbReference>
<dbReference type="Pfam" id="PF25355">
    <property type="entry name" value="DUF7882"/>
    <property type="match status" value="1"/>
</dbReference>
<evidence type="ECO:0000256" key="1">
    <source>
        <dbReference type="SAM" id="MobiDB-lite"/>
    </source>
</evidence>
<feature type="domain" description="DUF7882" evidence="2">
    <location>
        <begin position="1"/>
        <end position="95"/>
    </location>
</feature>
<dbReference type="Proteomes" id="UP000320216">
    <property type="component" value="Chromosome"/>
</dbReference>
<reference evidence="3 4" key="1">
    <citation type="submission" date="2019-07" db="EMBL/GenBank/DDBJ databases">
        <title>Full genome sequence of Humibacter sp. WJ7-1.</title>
        <authorList>
            <person name="Im W.-T."/>
        </authorList>
    </citation>
    <scope>NUCLEOTIDE SEQUENCE [LARGE SCALE GENOMIC DNA]</scope>
    <source>
        <strain evidence="3 4">WJ7-1</strain>
    </source>
</reference>
<gene>
    <name evidence="3" type="ORF">FPZ11_10620</name>
</gene>
<accession>A0A5B8M6E7</accession>
<dbReference type="GO" id="GO:0016874">
    <property type="term" value="F:ligase activity"/>
    <property type="evidence" value="ECO:0007669"/>
    <property type="project" value="UniProtKB-KW"/>
</dbReference>
<organism evidence="3 4">
    <name type="scientific">Humibacter ginsenosidimutans</name>
    <dbReference type="NCBI Taxonomy" id="2599293"/>
    <lineage>
        <taxon>Bacteria</taxon>
        <taxon>Bacillati</taxon>
        <taxon>Actinomycetota</taxon>
        <taxon>Actinomycetes</taxon>
        <taxon>Micrococcales</taxon>
        <taxon>Microbacteriaceae</taxon>
        <taxon>Humibacter</taxon>
    </lineage>
</organism>
<evidence type="ECO:0000259" key="2">
    <source>
        <dbReference type="Pfam" id="PF25355"/>
    </source>
</evidence>
<feature type="region of interest" description="Disordered" evidence="1">
    <location>
        <begin position="95"/>
        <end position="121"/>
    </location>
</feature>
<keyword evidence="4" id="KW-1185">Reference proteome</keyword>
<feature type="compositionally biased region" description="Basic and acidic residues" evidence="1">
    <location>
        <begin position="108"/>
        <end position="121"/>
    </location>
</feature>
<dbReference type="KEGG" id="huw:FPZ11_10620"/>
<proteinExistence type="predicted"/>
<sequence>MGVLIYGPQDIEFDDRLLTHLEIVIVNKFRRHESFLLSWLDDLSVGSGRASMWMASEVPVYFKYWGSRVPSVNKEWLRMLELGAESSRGLVVLDEEGKPAHAGRAGQRRTDRPVKRVHEAA</sequence>
<dbReference type="AlphaFoldDB" id="A0A5B8M6E7"/>
<name>A0A5B8M6E7_9MICO</name>
<dbReference type="RefSeq" id="WP_146320749.1">
    <property type="nucleotide sequence ID" value="NZ_CP042305.1"/>
</dbReference>
<evidence type="ECO:0000313" key="3">
    <source>
        <dbReference type="EMBL" id="QDZ15162.1"/>
    </source>
</evidence>
<evidence type="ECO:0000313" key="4">
    <source>
        <dbReference type="Proteomes" id="UP000320216"/>
    </source>
</evidence>
<protein>
    <submittedName>
        <fullName evidence="3">ATP-dependent DNA ligase</fullName>
    </submittedName>
</protein>
<keyword evidence="3" id="KW-0436">Ligase</keyword>
<dbReference type="OrthoDB" id="5123855at2"/>
<dbReference type="EMBL" id="CP042305">
    <property type="protein sequence ID" value="QDZ15162.1"/>
    <property type="molecule type" value="Genomic_DNA"/>
</dbReference>